<dbReference type="Pfam" id="PF11939">
    <property type="entry name" value="NiFe-hyd_HybE"/>
    <property type="match status" value="1"/>
</dbReference>
<proteinExistence type="inferred from homology"/>
<dbReference type="EMBL" id="QPII01000022">
    <property type="protein sequence ID" value="RCV86614.1"/>
    <property type="molecule type" value="Genomic_DNA"/>
</dbReference>
<evidence type="ECO:0000313" key="3">
    <source>
        <dbReference type="Proteomes" id="UP000252405"/>
    </source>
</evidence>
<name>A0A368TPQ5_9GAMM</name>
<comment type="similarity">
    <text evidence="1">Belongs to the HupJ family.</text>
</comment>
<protein>
    <submittedName>
        <fullName evidence="2">[NiFe]-hydrogenase assembly, chaperone, HybE</fullName>
    </submittedName>
</protein>
<evidence type="ECO:0000256" key="1">
    <source>
        <dbReference type="ARBA" id="ARBA00006532"/>
    </source>
</evidence>
<dbReference type="OrthoDB" id="6163010at2"/>
<reference evidence="2 3" key="1">
    <citation type="submission" date="2018-07" db="EMBL/GenBank/DDBJ databases">
        <title>Halomonas montanilacus sp. nov., isolated from Lake Pengyan on Tibetan Plateau.</title>
        <authorList>
            <person name="Lu H."/>
            <person name="Xing P."/>
            <person name="Wu Q."/>
        </authorList>
    </citation>
    <scope>NUCLEOTIDE SEQUENCE [LARGE SCALE GENOMIC DNA]</scope>
    <source>
        <strain evidence="2 3">PYC7W</strain>
    </source>
</reference>
<evidence type="ECO:0000313" key="2">
    <source>
        <dbReference type="EMBL" id="RCV86614.1"/>
    </source>
</evidence>
<sequence length="156" mass="17543">MPTCREGVPMQALNPEQYERLRDLAAAWQQQQGRSLKASPHYNPRLSVDALCFQPLSKERPDEEEETYLVGALVTPVSLSLALVPAEEAAPPPEPGTRRHFALPSGRYPFVVERLARSLWLWRCELMDDLSDLDSLQEASRLAQQMMDKVMTHGGG</sequence>
<accession>A0A368TPQ5</accession>
<dbReference type="AlphaFoldDB" id="A0A368TPQ5"/>
<dbReference type="Proteomes" id="UP000252405">
    <property type="component" value="Unassembled WGS sequence"/>
</dbReference>
<dbReference type="Gene3D" id="3.30.1460.40">
    <property type="entry name" value="[NiFe]-hydrogenase assembly chaperone, HybE"/>
    <property type="match status" value="1"/>
</dbReference>
<gene>
    <name evidence="2" type="ORF">DU505_19960</name>
</gene>
<comment type="caution">
    <text evidence="2">The sequence shown here is derived from an EMBL/GenBank/DDBJ whole genome shotgun (WGS) entry which is preliminary data.</text>
</comment>
<keyword evidence="3" id="KW-1185">Reference proteome</keyword>
<dbReference type="InterPro" id="IPR038530">
    <property type="entry name" value="NiFe-hyd_HybE_sf"/>
</dbReference>
<dbReference type="InterPro" id="IPR023994">
    <property type="entry name" value="NiFe-hyd_HybE"/>
</dbReference>
<organism evidence="2 3">
    <name type="scientific">Billgrantia montanilacus</name>
    <dbReference type="NCBI Taxonomy" id="2282305"/>
    <lineage>
        <taxon>Bacteria</taxon>
        <taxon>Pseudomonadati</taxon>
        <taxon>Pseudomonadota</taxon>
        <taxon>Gammaproteobacteria</taxon>
        <taxon>Oceanospirillales</taxon>
        <taxon>Halomonadaceae</taxon>
        <taxon>Billgrantia</taxon>
    </lineage>
</organism>